<dbReference type="InterPro" id="IPR011006">
    <property type="entry name" value="CheY-like_superfamily"/>
</dbReference>
<proteinExistence type="predicted"/>
<evidence type="ECO:0000313" key="6">
    <source>
        <dbReference type="Proteomes" id="UP000305451"/>
    </source>
</evidence>
<dbReference type="PANTHER" id="PTHR48111:SF69">
    <property type="entry name" value="RESPONSE REGULATOR RECEIVER"/>
    <property type="match status" value="1"/>
</dbReference>
<comment type="caution">
    <text evidence="5">The sequence shown here is derived from an EMBL/GenBank/DDBJ whole genome shotgun (WGS) entry which is preliminary data.</text>
</comment>
<dbReference type="InterPro" id="IPR039420">
    <property type="entry name" value="WalR-like"/>
</dbReference>
<dbReference type="PROSITE" id="PS50930">
    <property type="entry name" value="HTH_LYTTR"/>
    <property type="match status" value="1"/>
</dbReference>
<gene>
    <name evidence="5" type="ORF">E5162_09150</name>
</gene>
<dbReference type="Pfam" id="PF00072">
    <property type="entry name" value="Response_reg"/>
    <property type="match status" value="1"/>
</dbReference>
<evidence type="ECO:0000256" key="2">
    <source>
        <dbReference type="PROSITE-ProRule" id="PRU00169"/>
    </source>
</evidence>
<dbReference type="GO" id="GO:0005829">
    <property type="term" value="C:cytosol"/>
    <property type="evidence" value="ECO:0007669"/>
    <property type="project" value="TreeGrafter"/>
</dbReference>
<organism evidence="5 6">
    <name type="scientific">Marinicauda pacifica</name>
    <dbReference type="NCBI Taxonomy" id="1133559"/>
    <lineage>
        <taxon>Bacteria</taxon>
        <taxon>Pseudomonadati</taxon>
        <taxon>Pseudomonadota</taxon>
        <taxon>Alphaproteobacteria</taxon>
        <taxon>Maricaulales</taxon>
        <taxon>Maricaulaceae</taxon>
        <taxon>Marinicauda</taxon>
    </lineage>
</organism>
<feature type="domain" description="HTH LytTR-type" evidence="4">
    <location>
        <begin position="145"/>
        <end position="249"/>
    </location>
</feature>
<dbReference type="EMBL" id="SRXV01000002">
    <property type="protein sequence ID" value="TGY93213.1"/>
    <property type="molecule type" value="Genomic_DNA"/>
</dbReference>
<evidence type="ECO:0000259" key="4">
    <source>
        <dbReference type="PROSITE" id="PS50930"/>
    </source>
</evidence>
<dbReference type="Pfam" id="PF04397">
    <property type="entry name" value="LytTR"/>
    <property type="match status" value="1"/>
</dbReference>
<dbReference type="GO" id="GO:0032993">
    <property type="term" value="C:protein-DNA complex"/>
    <property type="evidence" value="ECO:0007669"/>
    <property type="project" value="TreeGrafter"/>
</dbReference>
<dbReference type="SMART" id="SM00448">
    <property type="entry name" value="REC"/>
    <property type="match status" value="1"/>
</dbReference>
<dbReference type="AlphaFoldDB" id="A0A4S2HBR3"/>
<dbReference type="InterPro" id="IPR001789">
    <property type="entry name" value="Sig_transdc_resp-reg_receiver"/>
</dbReference>
<dbReference type="PANTHER" id="PTHR48111">
    <property type="entry name" value="REGULATOR OF RPOS"/>
    <property type="match status" value="1"/>
</dbReference>
<dbReference type="GO" id="GO:0000156">
    <property type="term" value="F:phosphorelay response regulator activity"/>
    <property type="evidence" value="ECO:0007669"/>
    <property type="project" value="TreeGrafter"/>
</dbReference>
<keyword evidence="2" id="KW-0597">Phosphoprotein</keyword>
<reference evidence="5 6" key="1">
    <citation type="journal article" date="2013" name="Int. J. Syst. Evol. Microbiol.">
        <title>Marinicauda pacifica gen. nov., sp. nov., a prosthecate alphaproteobacterium of the family Hyphomonadaceae isolated from deep seawater.</title>
        <authorList>
            <person name="Zhang X.Y."/>
            <person name="Li G.W."/>
            <person name="Wang C.S."/>
            <person name="Zhang Y.J."/>
            <person name="Xu X.W."/>
            <person name="Li H."/>
            <person name="Liu A."/>
            <person name="Liu C."/>
            <person name="Xie B.B."/>
            <person name="Qin Q.L."/>
            <person name="Xu Z."/>
            <person name="Chen X.L."/>
            <person name="Zhou B.C."/>
            <person name="Zhang Y.Z."/>
        </authorList>
    </citation>
    <scope>NUCLEOTIDE SEQUENCE [LARGE SCALE GENOMIC DNA]</scope>
    <source>
        <strain evidence="5 6">P-1 km-3</strain>
    </source>
</reference>
<protein>
    <submittedName>
        <fullName evidence="5">Response regulator transcription factor</fullName>
    </submittedName>
</protein>
<dbReference type="SMART" id="SM00850">
    <property type="entry name" value="LytTR"/>
    <property type="match status" value="1"/>
</dbReference>
<keyword evidence="1" id="KW-0238">DNA-binding</keyword>
<evidence type="ECO:0000259" key="3">
    <source>
        <dbReference type="PROSITE" id="PS50110"/>
    </source>
</evidence>
<name>A0A4S2HBR3_9PROT</name>
<keyword evidence="6" id="KW-1185">Reference proteome</keyword>
<dbReference type="SUPFAM" id="SSF52172">
    <property type="entry name" value="CheY-like"/>
    <property type="match status" value="1"/>
</dbReference>
<dbReference type="Gene3D" id="3.40.50.2300">
    <property type="match status" value="1"/>
</dbReference>
<dbReference type="PROSITE" id="PS50110">
    <property type="entry name" value="RESPONSE_REGULATORY"/>
    <property type="match status" value="1"/>
</dbReference>
<feature type="modified residue" description="4-aspartylphosphate" evidence="2">
    <location>
        <position position="53"/>
    </location>
</feature>
<accession>A0A4S2HBR3</accession>
<dbReference type="InterPro" id="IPR007492">
    <property type="entry name" value="LytTR_DNA-bd_dom"/>
</dbReference>
<dbReference type="RefSeq" id="WP_135944931.1">
    <property type="nucleotide sequence ID" value="NZ_BMEI01000002.1"/>
</dbReference>
<feature type="domain" description="Response regulatory" evidence="3">
    <location>
        <begin position="2"/>
        <end position="116"/>
    </location>
</feature>
<dbReference type="Gene3D" id="2.40.50.1020">
    <property type="entry name" value="LytTr DNA-binding domain"/>
    <property type="match status" value="1"/>
</dbReference>
<dbReference type="OrthoDB" id="3679796at2"/>
<dbReference type="GO" id="GO:0006355">
    <property type="term" value="P:regulation of DNA-templated transcription"/>
    <property type="evidence" value="ECO:0007669"/>
    <property type="project" value="TreeGrafter"/>
</dbReference>
<dbReference type="GO" id="GO:0000976">
    <property type="term" value="F:transcription cis-regulatory region binding"/>
    <property type="evidence" value="ECO:0007669"/>
    <property type="project" value="TreeGrafter"/>
</dbReference>
<sequence>MRVLIADDEPLACRRLEILLSRRAWVEVVGSARDGRSALEAIETLAPDAVLLDIQMPGLDGLELADLISRRGNPVSVVFVTAYDVFAVRAFEANASDYLLKPVEPDRLDQALGRARQNLATRDAQARADELEALVHTLRGEEAALWVKDRSGRVRIDPARMDWLEAEGDYVRLHVGAQSWLHRATLTGLLETLDRRLFIRVHRSAAVNLCRIERLSCDAGGAKRLHLDCGAQVRIGRAYEKSVAEALARTR</sequence>
<evidence type="ECO:0000256" key="1">
    <source>
        <dbReference type="ARBA" id="ARBA00023125"/>
    </source>
</evidence>
<dbReference type="Proteomes" id="UP000305451">
    <property type="component" value="Unassembled WGS sequence"/>
</dbReference>
<evidence type="ECO:0000313" key="5">
    <source>
        <dbReference type="EMBL" id="TGY93213.1"/>
    </source>
</evidence>